<sequence>CSPGFGCTIPTTTLRANEAPEAKRTQSQFCCLQDMAVLPLAGKCLRRRMLWLFNALVMIAIGSVTACVHDQLDHRVVTQEQQYHPDHPFLVAERRRRLQTNGESKINPQDYLSDNVFAPIRLTPIYDNDSLSQLSDDKREMVNRMIPDAIQRFKQMLSVVPVQGNLFAKRSCYQQFQTTPIVCKNVMPQETCFEMPIPVEHFVPTRVCYDCLSTGCGNSNCSMLPGDGVANSDYVIYVRAVSTSTCNGQVLAYASACQKDQFDRPTFGMVNFCPDLIDSTPNKYENQLATAMHEMTHALGFSAQFYAFMRNKDGTPRTPRDANGKPPIQTSGKCANGNTITYFASPDPGTVQFSWERDHVIARVITPTVAQYVQDHFNCSTLAGAEIENQDSGCLGSHWEERIFEAEYMSPQSSFVNIISGLTLAFLEDTGWYKTNATITSRLHFGADKGCAFATSQCIDKGTQTPVASDHYCTANDFETCTVDATARASCQIGSGMTIPSLYQYFSDATRGGLSTFADYCPFYGGFLTGDCTNPNNRTLRNLMGETHCPSCRCTKSNLVLQSAGWAPSARRRSGCYAMTCTASGGVQISISTPTGPYVVNCTNPGDTLTVPGYSGSITCPLPVVVCEQKCPRACSGRGVCDFSTDLCTCNGGWAGDDCSKQCLRSSLSLPGSALVRPWGCYSVKCIAPNVAQLAVPLHNSVFLANCSSNMTELTVPGYLGAVLCAQPSRLLSARLFKSRYMQHFDASVHMRCWVGWRGLCVCNQSHSASIKRTDHDTDHNGNAAPNHQHDSALGERSAAVETFLAHRCCSDDTWSDKPVSATMRMQLAALACALILRVTGGCVHDSLNHRIVSQEQHYGDDHPFLVAEQHRRLADTVAATNTSPGALSYATDGVFAPIRIVPYWDNATINTLPANKSDVLSRLIPDAVARFKKMLAVVPVQGKLTAKHSCKSFYKTTSSIVCGSVISPEICLEMPIPDEHFAATRICSTCSGDNCKDGTCTTTSDGGVSDADYVIYVRAINTETCNGQVLAYASACQKDQYDRPTFGIVNFCPDLIDPAPRAYEAQLATALHEMTHALGFSSQFFAYMRNKDGTPRTPRDTNREPPILIKTTCPNGNPIDYYANPSTTTVQYYTERDHKVAKMVTPTVAKFVQDHFGCPSLTGAELESQDDGCMGSHWEERLFEPEYMSPQSSFVNTVSGLTLAFFEDSGWYKTSNETASRLHFGAGRGCSFATDKCVDKASETVLPAAMDHYCVGTEGQMCTPDGTARATCYIDTKFTIPAIYQYFKDPTKGGLDDFADFCPLMTGFKTGDCTVESNLPHPPNTTVNLMGESYCPTCRCTKSSLALQNAGWAPAAIRHSGCYAINCPSADLVQLSVPVSTGMYVVNCTTPGATLAVPGYSGSITCPDPLVVCEQTCPHACSGHGTCDFATHTCKCNSGFYGADCSSTAPVPAATVSLRTANTAFPMSTWSPFAIMGFIPERRTTMRVQLTALVCTLVLGITSGCVHDKLSYTIVSHEQQYRDDHPFIVAERRRRLAGNMDVVDCSQSYDEDRTAFEPIRIVPFWHSEIDGLNETKTVLHQVIPDAVARFTKMLSVAPVKGNLYSHNTSEKCYEMPIPPEHKKGDVGVANADFVLYVRAVSTETCDGGGTNAYAVTCQSDQYDRPTFGMLNFCPDMIKTSIGEYEAQLTTTLHEMTHALGFSAQSFAFMRDKHGNPRTVRGDDKKPPIETTCADGVGIDKFYAPGDTTIKYFFGERGQHVVARMVTPAVMNFVREHFGCGDLEGAELENQDGTSCVGSHWEERLFEPEYMSPQESFVNTVSGLTLAFFEDSGWYKTNNETVSRLHFGAGRGCSFANNKCINKATTTVMEAGVDHYCVGTEGEVCTPDGTARAECNITHYKYDIQEPAFRYFPDAKKGGSNFYADFCPLLTGMKTGDCTDARNQASSMVEGDKRKVNLMGETYCPTCRCTKSSLEVSGSSVHRLPARRSGCYDISCPSANVVLLTVPHPDGDRVLNCTKPGTIMTVLGYIGNITCPDPLVVCDQTCPRACSGHGSCDFKTHKCTCNEGYSGADCSEPPPSPPVMDNCAIIPGGNRTSTARRRLSGCHDVQCDRSRAVKLVVPVRGGATEVVNCTTVGAHVTVPGYPDTIICPDPSIVCSVGCPGNCSGHGACNTTSRTCSCANGWMGVDCASNGSTSTSSMPTPFPTPTSTSLRPSNTAAMMSIWVSLALAGLAALACALVLRITSGCVHDKLNHQSVSQNQNYGDDHPFIVAEQRRRLADTATATDANPGAQTYLADRVFAPIRIVPYWHRESIDILPANRSDVLIRLIPDAVARFKKMLSVVPVQGKLRAKRTCNESYATATPVVCKSVRKQELCFEMPIPKEHFVATRICSNCTSNDNCKGSNCALTSDGGVSDADFVIYVRAVNTATCDGKVLAYASACQRDQYDRPIFGMVNFCPYLIDPAPRAYEAQLATALHEMTHALGFSSQSFAYMRNKDGTPRTPRNAKNEPPQLTNATCPNGNPVDCFATPSNSTVQYFTERNHVVAKMVTPAVAKFVQNHFGCPSLAGAELESQDEGCMGSHWEERLFEPEYMSPESSFVNTISGLTLAFFEDSGWYKTSNETASRLHFGAGRGCSFATDQCIDKPTETVMSAGKDHYCVGNEGQLCTPDATARATCYNTTGCTIPSIYQYFKDPTRGGLSTFADYCPLLTGFKTGDCTVESNLPHPPNSTANLMGESYCPTCRCTKSSLALKNAGWAPAATRHSGCYAINCPSADLVQLSVPVSTGMYVVNCTTPGSLMPVPGYSGNITCPDPLVVCEQTCPHACSGRGTCDYATHTCKCNPGLSGADCSIGTPVVVKTTVADYCAPFTGVDVTNCSVATGPVLSSMGETYCSTCKCTKSSLSSAQGAASTRPYGCYDMQCDTTGVVRLTVPVSGGTAQVVNCTSAGTSMTVPGYAGNITCPDPFVTCSTGCPSNCSGHGSCNATARTCTCTDGWTGVDCSTNATSATPTPTPTSLPPAVTVSVPTASTAFPMSAWTPFTLMGFLPGL</sequence>
<dbReference type="FunFam" id="3.90.132.10:FF:000001">
    <property type="entry name" value="leishmanolysin-like peptidase isoform X2"/>
    <property type="match status" value="4"/>
</dbReference>
<dbReference type="InterPro" id="IPR001577">
    <property type="entry name" value="Peptidase_M8"/>
</dbReference>
<accession>A0AAV2YVB3</accession>
<feature type="binding site" evidence="8">
    <location>
        <position position="293"/>
    </location>
    <ligand>
        <name>Zn(2+)</name>
        <dbReference type="ChEBI" id="CHEBI:29105"/>
        <note>catalytic</note>
    </ligand>
</feature>
<evidence type="ECO:0000259" key="11">
    <source>
        <dbReference type="PROSITE" id="PS50026"/>
    </source>
</evidence>
<evidence type="ECO:0000256" key="7">
    <source>
        <dbReference type="PIRSR" id="PIRSR601577-1"/>
    </source>
</evidence>
<keyword evidence="3 8" id="KW-0479">Metal-binding</keyword>
<dbReference type="Pfam" id="PF01457">
    <property type="entry name" value="Peptidase_M8"/>
    <property type="match status" value="5"/>
</dbReference>
<evidence type="ECO:0000256" key="3">
    <source>
        <dbReference type="ARBA" id="ARBA00022723"/>
    </source>
</evidence>
<keyword evidence="9" id="KW-0245">EGF-like domain</keyword>
<keyword evidence="9" id="KW-1015">Disulfide bond</keyword>
<dbReference type="GO" id="GO:0007155">
    <property type="term" value="P:cell adhesion"/>
    <property type="evidence" value="ECO:0007669"/>
    <property type="project" value="InterPro"/>
</dbReference>
<dbReference type="EMBL" id="DAKRPA010000096">
    <property type="protein sequence ID" value="DAZ98840.1"/>
    <property type="molecule type" value="Genomic_DNA"/>
</dbReference>
<feature type="disulfide bond" evidence="9">
    <location>
        <begin position="1418"/>
        <end position="1428"/>
    </location>
</feature>
<keyword evidence="5 8" id="KW-0862">Zinc</keyword>
<comment type="similarity">
    <text evidence="1">Belongs to the peptidase M8 family.</text>
</comment>
<evidence type="ECO:0000256" key="5">
    <source>
        <dbReference type="ARBA" id="ARBA00022833"/>
    </source>
</evidence>
<dbReference type="PRINTS" id="PR00011">
    <property type="entry name" value="EGFLAMININ"/>
</dbReference>
<feature type="domain" description="EGF-like" evidence="11">
    <location>
        <begin position="2972"/>
        <end position="3004"/>
    </location>
</feature>
<dbReference type="GO" id="GO:0016020">
    <property type="term" value="C:membrane"/>
    <property type="evidence" value="ECO:0007669"/>
    <property type="project" value="InterPro"/>
</dbReference>
<dbReference type="GO" id="GO:0005737">
    <property type="term" value="C:cytoplasm"/>
    <property type="evidence" value="ECO:0007669"/>
    <property type="project" value="TreeGrafter"/>
</dbReference>
<dbReference type="SMART" id="SM00181">
    <property type="entry name" value="EGF"/>
    <property type="match status" value="6"/>
</dbReference>
<evidence type="ECO:0000313" key="12">
    <source>
        <dbReference type="EMBL" id="DAZ98840.1"/>
    </source>
</evidence>
<dbReference type="PROSITE" id="PS01186">
    <property type="entry name" value="EGF_2"/>
    <property type="match status" value="4"/>
</dbReference>
<dbReference type="PANTHER" id="PTHR10942">
    <property type="entry name" value="LEISHMANOLYSIN-LIKE PEPTIDASE"/>
    <property type="match status" value="1"/>
</dbReference>
<dbReference type="Gene3D" id="3.10.170.20">
    <property type="match status" value="4"/>
</dbReference>
<name>A0AAV2YVB3_9STRA</name>
<keyword evidence="13" id="KW-1185">Reference proteome</keyword>
<feature type="active site" evidence="7">
    <location>
        <position position="294"/>
    </location>
</feature>
<dbReference type="PANTHER" id="PTHR10942:SF0">
    <property type="entry name" value="LEISHMANOLYSIN-LIKE PEPTIDASE"/>
    <property type="match status" value="1"/>
</dbReference>
<keyword evidence="6 8" id="KW-0482">Metalloprotease</keyword>
<keyword evidence="4" id="KW-0378">Hydrolase</keyword>
<feature type="non-terminal residue" evidence="12">
    <location>
        <position position="1"/>
    </location>
</feature>
<organism evidence="12 13">
    <name type="scientific">Lagenidium giganteum</name>
    <dbReference type="NCBI Taxonomy" id="4803"/>
    <lineage>
        <taxon>Eukaryota</taxon>
        <taxon>Sar</taxon>
        <taxon>Stramenopiles</taxon>
        <taxon>Oomycota</taxon>
        <taxon>Peronosporomycetes</taxon>
        <taxon>Pythiales</taxon>
        <taxon>Pythiaceae</taxon>
    </lineage>
</organism>
<evidence type="ECO:0000313" key="13">
    <source>
        <dbReference type="Proteomes" id="UP001146120"/>
    </source>
</evidence>
<dbReference type="Pfam" id="PF23106">
    <property type="entry name" value="EGF_Teneurin"/>
    <property type="match status" value="1"/>
</dbReference>
<dbReference type="Gene3D" id="2.10.55.10">
    <property type="entry name" value="Leishmanolysin domain 3"/>
    <property type="match status" value="4"/>
</dbReference>
<comment type="caution">
    <text evidence="9">Lacks conserved residue(s) required for the propagation of feature annotation.</text>
</comment>
<reference evidence="12" key="2">
    <citation type="journal article" date="2023" name="Microbiol Resour">
        <title>Decontamination and Annotation of the Draft Genome Sequence of the Oomycete Lagenidium giganteum ARSEF 373.</title>
        <authorList>
            <person name="Morgan W.R."/>
            <person name="Tartar A."/>
        </authorList>
    </citation>
    <scope>NUCLEOTIDE SEQUENCE</scope>
    <source>
        <strain evidence="12">ARSEF 373</strain>
    </source>
</reference>
<feature type="region of interest" description="Disordered" evidence="10">
    <location>
        <begin position="2496"/>
        <end position="2517"/>
    </location>
</feature>
<feature type="binding site" evidence="8">
    <location>
        <position position="297"/>
    </location>
    <ligand>
        <name>Zn(2+)</name>
        <dbReference type="ChEBI" id="CHEBI:29105"/>
        <note>catalytic</note>
    </ligand>
</feature>
<comment type="caution">
    <text evidence="12">The sequence shown here is derived from an EMBL/GenBank/DDBJ whole genome shotgun (WGS) entry which is preliminary data.</text>
</comment>
<dbReference type="PROSITE" id="PS50026">
    <property type="entry name" value="EGF_3"/>
    <property type="match status" value="2"/>
</dbReference>
<feature type="disulfide bond" evidence="9">
    <location>
        <begin position="2994"/>
        <end position="3003"/>
    </location>
</feature>
<dbReference type="PROSITE" id="PS00022">
    <property type="entry name" value="EGF_1"/>
    <property type="match status" value="6"/>
</dbReference>
<feature type="disulfide bond" evidence="9">
    <location>
        <begin position="1437"/>
        <end position="1446"/>
    </location>
</feature>
<comment type="cofactor">
    <cofactor evidence="8">
        <name>Zn(2+)</name>
        <dbReference type="ChEBI" id="CHEBI:29105"/>
    </cofactor>
    <text evidence="8">Binds 1 zinc ion per subunit.</text>
</comment>
<dbReference type="Gene3D" id="2.10.25.10">
    <property type="entry name" value="Laminin"/>
    <property type="match status" value="3"/>
</dbReference>
<evidence type="ECO:0000256" key="6">
    <source>
        <dbReference type="ARBA" id="ARBA00023049"/>
    </source>
</evidence>
<dbReference type="GO" id="GO:0046872">
    <property type="term" value="F:metal ion binding"/>
    <property type="evidence" value="ECO:0007669"/>
    <property type="project" value="UniProtKB-KW"/>
</dbReference>
<protein>
    <recommendedName>
        <fullName evidence="11">EGF-like domain-containing protein</fullName>
    </recommendedName>
</protein>
<gene>
    <name evidence="12" type="ORF">N0F65_000996</name>
</gene>
<dbReference type="Proteomes" id="UP001146120">
    <property type="component" value="Unassembled WGS sequence"/>
</dbReference>
<evidence type="ECO:0000256" key="8">
    <source>
        <dbReference type="PIRSR" id="PIRSR601577-2"/>
    </source>
</evidence>
<keyword evidence="2" id="KW-0645">Protease</keyword>
<evidence type="ECO:0000256" key="9">
    <source>
        <dbReference type="PROSITE-ProRule" id="PRU00076"/>
    </source>
</evidence>
<dbReference type="SUPFAM" id="SSF55486">
    <property type="entry name" value="Metalloproteases ('zincins'), catalytic domain"/>
    <property type="match status" value="4"/>
</dbReference>
<evidence type="ECO:0000256" key="4">
    <source>
        <dbReference type="ARBA" id="ARBA00022801"/>
    </source>
</evidence>
<feature type="domain" description="EGF-like" evidence="11">
    <location>
        <begin position="1415"/>
        <end position="1447"/>
    </location>
</feature>
<feature type="binding site" evidence="8">
    <location>
        <position position="398"/>
    </location>
    <ligand>
        <name>Zn(2+)</name>
        <dbReference type="ChEBI" id="CHEBI:29105"/>
        <note>catalytic</note>
    </ligand>
</feature>
<evidence type="ECO:0000256" key="2">
    <source>
        <dbReference type="ARBA" id="ARBA00022670"/>
    </source>
</evidence>
<proteinExistence type="inferred from homology"/>
<evidence type="ECO:0000256" key="10">
    <source>
        <dbReference type="SAM" id="MobiDB-lite"/>
    </source>
</evidence>
<dbReference type="GO" id="GO:0006508">
    <property type="term" value="P:proteolysis"/>
    <property type="evidence" value="ECO:0007669"/>
    <property type="project" value="UniProtKB-KW"/>
</dbReference>
<dbReference type="GO" id="GO:0004222">
    <property type="term" value="F:metalloendopeptidase activity"/>
    <property type="evidence" value="ECO:0007669"/>
    <property type="project" value="InterPro"/>
</dbReference>
<evidence type="ECO:0000256" key="1">
    <source>
        <dbReference type="ARBA" id="ARBA00005860"/>
    </source>
</evidence>
<dbReference type="InterPro" id="IPR000742">
    <property type="entry name" value="EGF"/>
</dbReference>
<reference evidence="12" key="1">
    <citation type="submission" date="2022-11" db="EMBL/GenBank/DDBJ databases">
        <authorList>
            <person name="Morgan W.R."/>
            <person name="Tartar A."/>
        </authorList>
    </citation>
    <scope>NUCLEOTIDE SEQUENCE</scope>
    <source>
        <strain evidence="12">ARSEF 373</strain>
    </source>
</reference>
<dbReference type="Gene3D" id="3.90.132.10">
    <property type="entry name" value="Leishmanolysin , domain 2"/>
    <property type="match status" value="4"/>
</dbReference>
<feature type="region of interest" description="Disordered" evidence="10">
    <location>
        <begin position="772"/>
        <end position="793"/>
    </location>
</feature>
<feature type="disulfide bond" evidence="9">
    <location>
        <begin position="2975"/>
        <end position="2985"/>
    </location>
</feature>